<evidence type="ECO:0000313" key="3">
    <source>
        <dbReference type="EMBL" id="CAB4178988.1"/>
    </source>
</evidence>
<gene>
    <name evidence="3" type="ORF">UFOVP1025_22</name>
    <name evidence="4" type="ORF">UFOVP1628_25</name>
    <name evidence="1" type="ORF">UFOVP852_12</name>
    <name evidence="2" type="ORF">UFOVP948_35</name>
</gene>
<protein>
    <submittedName>
        <fullName evidence="1">Uncharacterized protein</fullName>
    </submittedName>
</protein>
<organism evidence="1">
    <name type="scientific">uncultured Caudovirales phage</name>
    <dbReference type="NCBI Taxonomy" id="2100421"/>
    <lineage>
        <taxon>Viruses</taxon>
        <taxon>Duplodnaviria</taxon>
        <taxon>Heunggongvirae</taxon>
        <taxon>Uroviricota</taxon>
        <taxon>Caudoviricetes</taxon>
        <taxon>Peduoviridae</taxon>
        <taxon>Maltschvirus</taxon>
        <taxon>Maltschvirus maltsch</taxon>
    </lineage>
</organism>
<dbReference type="EMBL" id="LR796971">
    <property type="protein sequence ID" value="CAB4178988.1"/>
    <property type="molecule type" value="Genomic_DNA"/>
</dbReference>
<dbReference type="EMBL" id="LR796780">
    <property type="protein sequence ID" value="CAB4166028.1"/>
    <property type="molecule type" value="Genomic_DNA"/>
</dbReference>
<dbReference type="EMBL" id="LR797488">
    <property type="protein sequence ID" value="CAB4219909.1"/>
    <property type="molecule type" value="Genomic_DNA"/>
</dbReference>
<name>A0A6J5PA01_9CAUD</name>
<reference evidence="1" key="1">
    <citation type="submission" date="2020-04" db="EMBL/GenBank/DDBJ databases">
        <authorList>
            <person name="Chiriac C."/>
            <person name="Salcher M."/>
            <person name="Ghai R."/>
            <person name="Kavagutti S V."/>
        </authorList>
    </citation>
    <scope>NUCLEOTIDE SEQUENCE</scope>
</reference>
<dbReference type="EMBL" id="LR796896">
    <property type="protein sequence ID" value="CAB4173195.1"/>
    <property type="molecule type" value="Genomic_DNA"/>
</dbReference>
<sequence length="94" mass="10684">MEKYNGWTNYSTWRINLEIIDGMKPSDFIGYGCIETSELKNALKEYVESAIENSTAEGIGRDYALAFVSDANFWEIADHLIADYADQDETETVD</sequence>
<accession>A0A6J5PA01</accession>
<evidence type="ECO:0000313" key="1">
    <source>
        <dbReference type="EMBL" id="CAB4166028.1"/>
    </source>
</evidence>
<evidence type="ECO:0000313" key="4">
    <source>
        <dbReference type="EMBL" id="CAB4219909.1"/>
    </source>
</evidence>
<proteinExistence type="predicted"/>
<evidence type="ECO:0000313" key="2">
    <source>
        <dbReference type="EMBL" id="CAB4173195.1"/>
    </source>
</evidence>